<dbReference type="OrthoDB" id="9784383at2"/>
<feature type="compositionally biased region" description="Basic residues" evidence="1">
    <location>
        <begin position="527"/>
        <end position="538"/>
    </location>
</feature>
<dbReference type="EMBL" id="CP041186">
    <property type="protein sequence ID" value="QDG51611.1"/>
    <property type="molecule type" value="Genomic_DNA"/>
</dbReference>
<evidence type="ECO:0000256" key="1">
    <source>
        <dbReference type="SAM" id="MobiDB-lite"/>
    </source>
</evidence>
<feature type="compositionally biased region" description="Polar residues" evidence="1">
    <location>
        <begin position="616"/>
        <end position="634"/>
    </location>
</feature>
<reference evidence="4 5" key="1">
    <citation type="submission" date="2019-06" db="EMBL/GenBank/DDBJ databases">
        <title>Persicimonas caeni gen. nov., sp. nov., a predatory bacterium isolated from solar saltern.</title>
        <authorList>
            <person name="Wang S."/>
        </authorList>
    </citation>
    <scope>NUCLEOTIDE SEQUENCE [LARGE SCALE GENOMIC DNA]</scope>
    <source>
        <strain evidence="4 5">YN101</strain>
    </source>
</reference>
<evidence type="ECO:0000259" key="3">
    <source>
        <dbReference type="PROSITE" id="PS51468"/>
    </source>
</evidence>
<gene>
    <name evidence="4" type="ORF">FIV42_12890</name>
</gene>
<dbReference type="PANTHER" id="PTHR45737">
    <property type="entry name" value="VON WILLEBRAND FACTOR A DOMAIN-CONTAINING PROTEIN 5A"/>
    <property type="match status" value="1"/>
</dbReference>
<protein>
    <submittedName>
        <fullName evidence="4">VWA domain-containing protein</fullName>
    </submittedName>
</protein>
<dbReference type="SMART" id="SM00327">
    <property type="entry name" value="VWA"/>
    <property type="match status" value="1"/>
</dbReference>
<dbReference type="InterPro" id="IPR013694">
    <property type="entry name" value="VIT"/>
</dbReference>
<feature type="region of interest" description="Disordered" evidence="1">
    <location>
        <begin position="527"/>
        <end position="549"/>
    </location>
</feature>
<name>A0A4Y6PTG9_PERCE</name>
<accession>A0A4Y6PTG9</accession>
<feature type="domain" description="VIT" evidence="3">
    <location>
        <begin position="39"/>
        <end position="167"/>
    </location>
</feature>
<dbReference type="Pfam" id="PF13768">
    <property type="entry name" value="VWA_3"/>
    <property type="match status" value="1"/>
</dbReference>
<dbReference type="Proteomes" id="UP000315995">
    <property type="component" value="Chromosome"/>
</dbReference>
<dbReference type="Gene3D" id="3.40.50.410">
    <property type="entry name" value="von Willebrand factor, type A domain"/>
    <property type="match status" value="1"/>
</dbReference>
<feature type="compositionally biased region" description="Polar residues" evidence="1">
    <location>
        <begin position="688"/>
        <end position="697"/>
    </location>
</feature>
<evidence type="ECO:0000313" key="5">
    <source>
        <dbReference type="Proteomes" id="UP000315995"/>
    </source>
</evidence>
<organism evidence="4 5">
    <name type="scientific">Persicimonas caeni</name>
    <dbReference type="NCBI Taxonomy" id="2292766"/>
    <lineage>
        <taxon>Bacteria</taxon>
        <taxon>Deltaproteobacteria</taxon>
        <taxon>Bradymonadales</taxon>
        <taxon>Bradymonadaceae</taxon>
        <taxon>Persicimonas</taxon>
    </lineage>
</organism>
<evidence type="ECO:0000259" key="2">
    <source>
        <dbReference type="PROSITE" id="PS50234"/>
    </source>
</evidence>
<dbReference type="InterPro" id="IPR036465">
    <property type="entry name" value="vWFA_dom_sf"/>
</dbReference>
<feature type="compositionally biased region" description="Basic and acidic residues" evidence="1">
    <location>
        <begin position="698"/>
        <end position="711"/>
    </location>
</feature>
<evidence type="ECO:0000313" key="4">
    <source>
        <dbReference type="EMBL" id="QDG51611.1"/>
    </source>
</evidence>
<feature type="region of interest" description="Disordered" evidence="1">
    <location>
        <begin position="647"/>
        <end position="711"/>
    </location>
</feature>
<dbReference type="SMART" id="SM00609">
    <property type="entry name" value="VIT"/>
    <property type="match status" value="1"/>
</dbReference>
<proteinExistence type="predicted"/>
<sequence length="786" mass="86331">MTVILTAHVTPPGEPAMLARTLKLFSLLVCLILPAQASAIGLIIPNNSDVRPFDVESHRVEITVTNNAAVTKVTQVFKNHTSRAIEGQFVFPLPRGATVSDFSLWINGKKTKGAVLDKKQARQIYESIVRRTKDPGLVEYMDGRLFRASIFPIPAGGTQKLELKFGQVLKRRGGLYRYNYPLAAGSDYVTAKTEKDFTLTAKVQSPIPITTAYSPTHKVSLQRDGAKKLLVGTEKFHTELDKDFELYLGYSKETIGLNAMTWDTDGDGGEDPYFMMAIAPRVDSAAHEEIGQTYTFVMDTSGSMNGDKIEQARKTLAYCLEHLEAQDNFNVIRFSTGVETLFNEPQQASDDAKKRGVAFAKGLDAAGGTAISAALEKALAQKPAKGQPHQIIFVTDGIPTVGETQAPKILAQARTKLDSNERLFTFGVGFDVNTRLLDGLANDGRGLSDYVKPGENMEDAVSALYDRISSPVLSDIQIDFGGAKAYDIYPNPTPDLFQGDQVVLFGRHKKAFKKKIKVTGKTGGQKKTYKFGGGKRKEKGGEGEEDVEEYDTAPLEFIPKLWATRKVGFLLDQIRINGEQKELKDEVVRLAKKFGLVTPYTSYLAVDDSELEEAQPQVQNRSGATGNTRSDNVSKFYNFDDTNVEGSLVKPDGHSIRGRAASSPKKRRARKESLSQDLGGFGGFGKSTGESAVQASEATRDLKEADKVAEDNQSTRRWISGKTFALEEGVWVQEGLKSDAKATKVKMYSKKYFQLVQDHPELGKIAKLGDKVLVKLGGTVYRIVPE</sequence>
<accession>A0A5B8Y4G5</accession>
<dbReference type="SUPFAM" id="SSF53300">
    <property type="entry name" value="vWA-like"/>
    <property type="match status" value="1"/>
</dbReference>
<keyword evidence="5" id="KW-1185">Reference proteome</keyword>
<dbReference type="Pfam" id="PF08487">
    <property type="entry name" value="VIT"/>
    <property type="match status" value="1"/>
</dbReference>
<dbReference type="PANTHER" id="PTHR45737:SF6">
    <property type="entry name" value="VON WILLEBRAND FACTOR A DOMAIN-CONTAINING PROTEIN 5A"/>
    <property type="match status" value="1"/>
</dbReference>
<dbReference type="InterPro" id="IPR002035">
    <property type="entry name" value="VWF_A"/>
</dbReference>
<feature type="region of interest" description="Disordered" evidence="1">
    <location>
        <begin position="614"/>
        <end position="634"/>
    </location>
</feature>
<dbReference type="PROSITE" id="PS51468">
    <property type="entry name" value="VIT"/>
    <property type="match status" value="1"/>
</dbReference>
<feature type="domain" description="VWFA" evidence="2">
    <location>
        <begin position="293"/>
        <end position="468"/>
    </location>
</feature>
<dbReference type="PROSITE" id="PS50234">
    <property type="entry name" value="VWFA"/>
    <property type="match status" value="1"/>
</dbReference>
<dbReference type="AlphaFoldDB" id="A0A4Y6PTG9"/>